<dbReference type="EMBL" id="KN846975">
    <property type="protein sequence ID" value="KIW76542.1"/>
    <property type="molecule type" value="Genomic_DNA"/>
</dbReference>
<feature type="region of interest" description="Disordered" evidence="1">
    <location>
        <begin position="770"/>
        <end position="819"/>
    </location>
</feature>
<feature type="transmembrane region" description="Helical" evidence="2">
    <location>
        <begin position="692"/>
        <end position="713"/>
    </location>
</feature>
<dbReference type="HOGENOM" id="CLU_009663_0_0_1"/>
<dbReference type="VEuPathDB" id="FungiDB:Z517_11288"/>
<dbReference type="Proteomes" id="UP000053029">
    <property type="component" value="Unassembled WGS sequence"/>
</dbReference>
<accession>A0A0D2EQI7</accession>
<evidence type="ECO:0000256" key="2">
    <source>
        <dbReference type="SAM" id="Phobius"/>
    </source>
</evidence>
<protein>
    <submittedName>
        <fullName evidence="3">Uncharacterized protein</fullName>
    </submittedName>
</protein>
<gene>
    <name evidence="3" type="ORF">Z517_11288</name>
</gene>
<feature type="transmembrane region" description="Helical" evidence="2">
    <location>
        <begin position="12"/>
        <end position="38"/>
    </location>
</feature>
<evidence type="ECO:0000313" key="3">
    <source>
        <dbReference type="EMBL" id="KIW76542.1"/>
    </source>
</evidence>
<organism evidence="3 4">
    <name type="scientific">Fonsecaea pedrosoi CBS 271.37</name>
    <dbReference type="NCBI Taxonomy" id="1442368"/>
    <lineage>
        <taxon>Eukaryota</taxon>
        <taxon>Fungi</taxon>
        <taxon>Dikarya</taxon>
        <taxon>Ascomycota</taxon>
        <taxon>Pezizomycotina</taxon>
        <taxon>Eurotiomycetes</taxon>
        <taxon>Chaetothyriomycetidae</taxon>
        <taxon>Chaetothyriales</taxon>
        <taxon>Herpotrichiellaceae</taxon>
        <taxon>Fonsecaea</taxon>
    </lineage>
</organism>
<dbReference type="STRING" id="1442368.A0A0D2EQI7"/>
<evidence type="ECO:0000256" key="1">
    <source>
        <dbReference type="SAM" id="MobiDB-lite"/>
    </source>
</evidence>
<dbReference type="AlphaFoldDB" id="A0A0D2EQI7"/>
<keyword evidence="2" id="KW-0812">Transmembrane</keyword>
<proteinExistence type="predicted"/>
<feature type="transmembrane region" description="Helical" evidence="2">
    <location>
        <begin position="82"/>
        <end position="102"/>
    </location>
</feature>
<name>A0A0D2EQI7_9EURO</name>
<reference evidence="3 4" key="1">
    <citation type="submission" date="2015-01" db="EMBL/GenBank/DDBJ databases">
        <title>The Genome Sequence of Fonsecaea pedrosoi CBS 271.37.</title>
        <authorList>
            <consortium name="The Broad Institute Genomics Platform"/>
            <person name="Cuomo C."/>
            <person name="de Hoog S."/>
            <person name="Gorbushina A."/>
            <person name="Stielow B."/>
            <person name="Teixiera M."/>
            <person name="Abouelleil A."/>
            <person name="Chapman S.B."/>
            <person name="Priest M."/>
            <person name="Young S.K."/>
            <person name="Wortman J."/>
            <person name="Nusbaum C."/>
            <person name="Birren B."/>
        </authorList>
    </citation>
    <scope>NUCLEOTIDE SEQUENCE [LARGE SCALE GENOMIC DNA]</scope>
    <source>
        <strain evidence="3 4">CBS 271.37</strain>
    </source>
</reference>
<dbReference type="RefSeq" id="XP_013280350.1">
    <property type="nucleotide sequence ID" value="XM_013424896.1"/>
</dbReference>
<keyword evidence="4" id="KW-1185">Reference proteome</keyword>
<keyword evidence="2" id="KW-1133">Transmembrane helix</keyword>
<evidence type="ECO:0000313" key="4">
    <source>
        <dbReference type="Proteomes" id="UP000053029"/>
    </source>
</evidence>
<dbReference type="OrthoDB" id="3034003at2759"/>
<sequence length="853" mass="93744">MFEVNLTVGEVAGLISGCISLLHILIPLLFAFVLVGIVRDRSFDAVTWSSISHLLQSSWWPLLLQSDGAAGNFTGKMVRWRVFGISLTVTLATVCLVVANFLTPKPLLERINPSRGLHDVEFFYVPDPSYYGMATLDRQGVNRRCGWQKWMDCPHSIYDDPAVRNRYPNHTVINSTIPDVTRDLFTSGTKIGTVANLLDIEFRAYNLVNNWYVDNNASRAVGRLEVLPSMILNEGYHLVNGLIIDAFSGGVGIRNHTVPGGLELGATWTEDILWIVPETRCTNTNLSLHFSVNANASNSMSGDDGFLRDDGGFADIPASIPSPRWNDPDDKWKDVGATPQLKRSADILAWWNNQFVVQVLNITTSERGDVYAGQFNTFGYLSEPGAIKISSMDGMFLDDIYYKRQATLESKFKDYGTRCSGYYDDDPSVPAKAFMQCGYLYSIPQPENVLGTAQSWRPDPGSPWTQNLYTCASAVAATVKEVTFRANGSVALDALQVVGVRDKNYTDPESLPRWGIEKVDPAAYKVWDVYKFWGLVDESHQGNEDVDVHRAAKIYLPAAVRGTTLGNHMYDSFAAGGVFTAAWNSIYSYAAALSDVNENSIPNYSGKSNYGLTLKWRQLMSQSTGGAETLMNLIWTDLIGFAIVGTRTGFEGMGSMGSVTQHGTDGNANANALGLRQAHRYERSIAYADLRYAIPAFVVGAVFVVTLLASLLICCVQPRVWAALNHYTKQTSMGRAVTQVMLRGGPNEIAPAASTKRWAKRARLVVLPVPPLPPPLESPEEGSPHKKAGSSSSSPLSSRYSLVENEALSRPGKRTTLQLPGFAMMRSPRDNNAGLRTQVAYTAMVERVANDHG</sequence>
<keyword evidence="2" id="KW-0472">Membrane</keyword>
<feature type="compositionally biased region" description="Low complexity" evidence="1">
    <location>
        <begin position="790"/>
        <end position="801"/>
    </location>
</feature>
<dbReference type="GeneID" id="25310778"/>